<evidence type="ECO:0000313" key="1">
    <source>
        <dbReference type="EMBL" id="OMP08795.1"/>
    </source>
</evidence>
<reference evidence="1 2" key="1">
    <citation type="submission" date="2013-09" db="EMBL/GenBank/DDBJ databases">
        <title>Corchorus capsularis genome sequencing.</title>
        <authorList>
            <person name="Alam M."/>
            <person name="Haque M.S."/>
            <person name="Islam M.S."/>
            <person name="Emdad E.M."/>
            <person name="Islam M.M."/>
            <person name="Ahmed B."/>
            <person name="Halim A."/>
            <person name="Hossen Q.M.M."/>
            <person name="Hossain M.Z."/>
            <person name="Ahmed R."/>
            <person name="Khan M.M."/>
            <person name="Islam R."/>
            <person name="Rashid M.M."/>
            <person name="Khan S.A."/>
            <person name="Rahman M.S."/>
            <person name="Alam M."/>
        </authorList>
    </citation>
    <scope>NUCLEOTIDE SEQUENCE [LARGE SCALE GENOMIC DNA]</scope>
    <source>
        <strain evidence="2">cv. CVL-1</strain>
        <tissue evidence="1">Whole seedling</tissue>
    </source>
</reference>
<dbReference type="EMBL" id="AWWV01003589">
    <property type="protein sequence ID" value="OMP08795.1"/>
    <property type="molecule type" value="Genomic_DNA"/>
</dbReference>
<name>A0A1R3KNX1_COCAP</name>
<dbReference type="Proteomes" id="UP000188268">
    <property type="component" value="Unassembled WGS sequence"/>
</dbReference>
<gene>
    <name evidence="1" type="ORF">CCACVL1_01091</name>
</gene>
<protein>
    <submittedName>
        <fullName evidence="1">Uncharacterized protein</fullName>
    </submittedName>
</protein>
<sequence length="39" mass="4141">SKEEPAPTFEVEAHSGAGQLTAIKLNLFIANSNAARSNR</sequence>
<feature type="non-terminal residue" evidence="1">
    <location>
        <position position="1"/>
    </location>
</feature>
<keyword evidence="2" id="KW-1185">Reference proteome</keyword>
<dbReference type="Gramene" id="OMP08795">
    <property type="protein sequence ID" value="OMP08795"/>
    <property type="gene ID" value="CCACVL1_01091"/>
</dbReference>
<dbReference type="AlphaFoldDB" id="A0A1R3KNX1"/>
<evidence type="ECO:0000313" key="2">
    <source>
        <dbReference type="Proteomes" id="UP000188268"/>
    </source>
</evidence>
<comment type="caution">
    <text evidence="1">The sequence shown here is derived from an EMBL/GenBank/DDBJ whole genome shotgun (WGS) entry which is preliminary data.</text>
</comment>
<organism evidence="1 2">
    <name type="scientific">Corchorus capsularis</name>
    <name type="common">Jute</name>
    <dbReference type="NCBI Taxonomy" id="210143"/>
    <lineage>
        <taxon>Eukaryota</taxon>
        <taxon>Viridiplantae</taxon>
        <taxon>Streptophyta</taxon>
        <taxon>Embryophyta</taxon>
        <taxon>Tracheophyta</taxon>
        <taxon>Spermatophyta</taxon>
        <taxon>Magnoliopsida</taxon>
        <taxon>eudicotyledons</taxon>
        <taxon>Gunneridae</taxon>
        <taxon>Pentapetalae</taxon>
        <taxon>rosids</taxon>
        <taxon>malvids</taxon>
        <taxon>Malvales</taxon>
        <taxon>Malvaceae</taxon>
        <taxon>Grewioideae</taxon>
        <taxon>Apeibeae</taxon>
        <taxon>Corchorus</taxon>
    </lineage>
</organism>
<accession>A0A1R3KNX1</accession>
<proteinExistence type="predicted"/>